<feature type="coiled-coil region" evidence="2">
    <location>
        <begin position="44"/>
        <end position="78"/>
    </location>
</feature>
<dbReference type="EMBL" id="LJCO01000011">
    <property type="protein sequence ID" value="KPV45320.1"/>
    <property type="molecule type" value="Genomic_DNA"/>
</dbReference>
<dbReference type="OrthoDB" id="9776196at2"/>
<protein>
    <recommendedName>
        <fullName evidence="5">Division initiation protein</fullName>
    </recommendedName>
</protein>
<dbReference type="AlphaFoldDB" id="A0A0P9F1R5"/>
<organism evidence="3 4">
    <name type="scientific">Alicyclobacillus ferrooxydans</name>
    <dbReference type="NCBI Taxonomy" id="471514"/>
    <lineage>
        <taxon>Bacteria</taxon>
        <taxon>Bacillati</taxon>
        <taxon>Bacillota</taxon>
        <taxon>Bacilli</taxon>
        <taxon>Bacillales</taxon>
        <taxon>Alicyclobacillaceae</taxon>
        <taxon>Alicyclobacillus</taxon>
    </lineage>
</organism>
<reference evidence="3 4" key="1">
    <citation type="submission" date="2015-09" db="EMBL/GenBank/DDBJ databases">
        <title>Draft genome sequence of Alicyclobacillus ferrooxydans DSM 22381.</title>
        <authorList>
            <person name="Hemp J."/>
        </authorList>
    </citation>
    <scope>NUCLEOTIDE SEQUENCE [LARGE SCALE GENOMIC DNA]</scope>
    <source>
        <strain evidence="3 4">TC-34</strain>
    </source>
</reference>
<keyword evidence="4" id="KW-1185">Reference proteome</keyword>
<accession>A0A0P9F1R5</accession>
<evidence type="ECO:0008006" key="5">
    <source>
        <dbReference type="Google" id="ProtNLM"/>
    </source>
</evidence>
<dbReference type="RefSeq" id="WP_054967659.1">
    <property type="nucleotide sequence ID" value="NZ_LJCO01000011.1"/>
</dbReference>
<dbReference type="InterPro" id="IPR010273">
    <property type="entry name" value="DUF881"/>
</dbReference>
<dbReference type="PANTHER" id="PTHR37313">
    <property type="entry name" value="UPF0749 PROTEIN RV1825"/>
    <property type="match status" value="1"/>
</dbReference>
<dbReference type="Proteomes" id="UP000050482">
    <property type="component" value="Unassembled WGS sequence"/>
</dbReference>
<evidence type="ECO:0000313" key="4">
    <source>
        <dbReference type="Proteomes" id="UP000050482"/>
    </source>
</evidence>
<dbReference type="PANTHER" id="PTHR37313:SF2">
    <property type="entry name" value="UPF0749 PROTEIN YLXX"/>
    <property type="match status" value="1"/>
</dbReference>
<dbReference type="Pfam" id="PF05949">
    <property type="entry name" value="DUF881"/>
    <property type="match status" value="1"/>
</dbReference>
<evidence type="ECO:0000313" key="3">
    <source>
        <dbReference type="EMBL" id="KPV45320.1"/>
    </source>
</evidence>
<evidence type="ECO:0000256" key="1">
    <source>
        <dbReference type="ARBA" id="ARBA00009108"/>
    </source>
</evidence>
<dbReference type="Gene3D" id="3.30.70.1880">
    <property type="entry name" value="Protein of unknown function DUF881"/>
    <property type="match status" value="1"/>
</dbReference>
<dbReference type="PATRIC" id="fig|471514.4.peg.2911"/>
<comment type="similarity">
    <text evidence="1">Belongs to the UPF0749 family.</text>
</comment>
<name>A0A0P9F1R5_9BACL</name>
<proteinExistence type="inferred from homology"/>
<dbReference type="STRING" id="471514.AN477_02890"/>
<evidence type="ECO:0000256" key="2">
    <source>
        <dbReference type="SAM" id="Coils"/>
    </source>
</evidence>
<keyword evidence="2" id="KW-0175">Coiled coil</keyword>
<sequence>MRTRTKLALSLSVVSLVLGFMVAVQYKQQAHTTSFSFFSGDPQQKQLMAELTALKQSNSNAEAELAALTGQISTYEQQSTGGNAALQTLQQKLQDERILAGVSPVAGPGVSVTLMDGVATGNNVEQVLTHDWDIRSVINELFTAGAEAVSINGYRVVATSGIFCTGPVVEINDHRIGAPFTIYAIGDPQALKSALTIQGGILDSLRQRGVNASEPQEMQTISMPAYTGTIMAGPSQ</sequence>
<comment type="caution">
    <text evidence="3">The sequence shown here is derived from an EMBL/GenBank/DDBJ whole genome shotgun (WGS) entry which is preliminary data.</text>
</comment>
<gene>
    <name evidence="3" type="ORF">AN477_02890</name>
</gene>